<accession>A0A7Z0RRD7</accession>
<dbReference type="GO" id="GO:0003677">
    <property type="term" value="F:DNA binding"/>
    <property type="evidence" value="ECO:0007669"/>
    <property type="project" value="InterPro"/>
</dbReference>
<dbReference type="AlphaFoldDB" id="A0A7Z0RRD7"/>
<dbReference type="InterPro" id="IPR002559">
    <property type="entry name" value="Transposase_11"/>
</dbReference>
<comment type="caution">
    <text evidence="2">The sequence shown here is derived from an EMBL/GenBank/DDBJ whole genome shotgun (WGS) entry which is preliminary data.</text>
</comment>
<dbReference type="GO" id="GO:0006313">
    <property type="term" value="P:DNA transposition"/>
    <property type="evidence" value="ECO:0007669"/>
    <property type="project" value="InterPro"/>
</dbReference>
<proteinExistence type="predicted"/>
<dbReference type="GO" id="GO:0004803">
    <property type="term" value="F:transposase activity"/>
    <property type="evidence" value="ECO:0007669"/>
    <property type="project" value="InterPro"/>
</dbReference>
<gene>
    <name evidence="2" type="ORF">HZY93_08745</name>
</gene>
<feature type="domain" description="Transposase IS4-like" evidence="1">
    <location>
        <begin position="2"/>
        <end position="44"/>
    </location>
</feature>
<dbReference type="Proteomes" id="UP000563349">
    <property type="component" value="Unassembled WGS sequence"/>
</dbReference>
<protein>
    <submittedName>
        <fullName evidence="2">Transposase</fullName>
    </submittedName>
</protein>
<organism evidence="2 3">
    <name type="scientific">Streptococcus danieliae</name>
    <dbReference type="NCBI Taxonomy" id="747656"/>
    <lineage>
        <taxon>Bacteria</taxon>
        <taxon>Bacillati</taxon>
        <taxon>Bacillota</taxon>
        <taxon>Bacilli</taxon>
        <taxon>Lactobacillales</taxon>
        <taxon>Streptococcaceae</taxon>
        <taxon>Streptococcus</taxon>
    </lineage>
</organism>
<dbReference type="EMBL" id="JACBYG010000398">
    <property type="protein sequence ID" value="NYS49969.1"/>
    <property type="molecule type" value="Genomic_DNA"/>
</dbReference>
<reference evidence="2 3" key="1">
    <citation type="submission" date="2020-07" db="EMBL/GenBank/DDBJ databases">
        <title>MOT database genomes.</title>
        <authorList>
            <person name="Joseph S."/>
            <person name="Aduse-Opoku J."/>
            <person name="Hashim A."/>
            <person name="Wade W."/>
            <person name="Curtis M."/>
        </authorList>
    </citation>
    <scope>NUCLEOTIDE SEQUENCE [LARGE SCALE GENOMIC DNA]</scope>
    <source>
        <strain evidence="2 3">CCW311</strain>
    </source>
</reference>
<name>A0A7Z0RRD7_9STRE</name>
<feature type="non-terminal residue" evidence="2">
    <location>
        <position position="1"/>
    </location>
</feature>
<evidence type="ECO:0000313" key="3">
    <source>
        <dbReference type="Proteomes" id="UP000563349"/>
    </source>
</evidence>
<dbReference type="RefSeq" id="WP_179924429.1">
    <property type="nucleotide sequence ID" value="NZ_JACBYG010000398.1"/>
</dbReference>
<keyword evidence="3" id="KW-1185">Reference proteome</keyword>
<evidence type="ECO:0000259" key="1">
    <source>
        <dbReference type="Pfam" id="PF01609"/>
    </source>
</evidence>
<evidence type="ECO:0000313" key="2">
    <source>
        <dbReference type="EMBL" id="NYS49969.1"/>
    </source>
</evidence>
<sequence>SYYGYRVHLVVDATYELPILWKITPASKGEPTIAKELIKNFRAPLKTHTY</sequence>
<dbReference type="Pfam" id="PF01609">
    <property type="entry name" value="DDE_Tnp_1"/>
    <property type="match status" value="1"/>
</dbReference>